<dbReference type="GO" id="GO:0048018">
    <property type="term" value="F:receptor ligand activity"/>
    <property type="evidence" value="ECO:0007669"/>
    <property type="project" value="TreeGrafter"/>
</dbReference>
<evidence type="ECO:0000256" key="4">
    <source>
        <dbReference type="ARBA" id="ARBA00023157"/>
    </source>
</evidence>
<dbReference type="STRING" id="6265.A0A0B2VA44"/>
<comment type="caution">
    <text evidence="6">The sequence shown here is derived from an EMBL/GenBank/DDBJ whole genome shotgun (WGS) entry which is preliminary data.</text>
</comment>
<keyword evidence="4" id="KW-1015">Disulfide bond</keyword>
<dbReference type="GO" id="GO:0038098">
    <property type="term" value="P:sequestering of BMP from receptor via BMP binding"/>
    <property type="evidence" value="ECO:0007669"/>
    <property type="project" value="TreeGrafter"/>
</dbReference>
<dbReference type="GO" id="GO:0036122">
    <property type="term" value="F:BMP binding"/>
    <property type="evidence" value="ECO:0007669"/>
    <property type="project" value="TreeGrafter"/>
</dbReference>
<protein>
    <submittedName>
        <fullName evidence="6">Gremlin-1</fullName>
    </submittedName>
</protein>
<dbReference type="GO" id="GO:0005615">
    <property type="term" value="C:extracellular space"/>
    <property type="evidence" value="ECO:0007669"/>
    <property type="project" value="TreeGrafter"/>
</dbReference>
<keyword evidence="3" id="KW-0732">Signal</keyword>
<dbReference type="PANTHER" id="PTHR15283">
    <property type="entry name" value="GREMLIN 1"/>
    <property type="match status" value="1"/>
</dbReference>
<evidence type="ECO:0000313" key="7">
    <source>
        <dbReference type="Proteomes" id="UP000031036"/>
    </source>
</evidence>
<comment type="subcellular location">
    <subcellularLocation>
        <location evidence="1">Secreted</location>
    </subcellularLocation>
</comment>
<dbReference type="Gene3D" id="2.10.90.10">
    <property type="entry name" value="Cystine-knot cytokines"/>
    <property type="match status" value="1"/>
</dbReference>
<keyword evidence="2" id="KW-0964">Secreted</keyword>
<dbReference type="PANTHER" id="PTHR15283:SF4">
    <property type="entry name" value="BURSICON"/>
    <property type="match status" value="1"/>
</dbReference>
<gene>
    <name evidence="6" type="primary">GREM1</name>
    <name evidence="6" type="ORF">Tcan_07311</name>
</gene>
<evidence type="ECO:0000259" key="5">
    <source>
        <dbReference type="SMART" id="SM00041"/>
    </source>
</evidence>
<name>A0A0B2VA44_TOXCA</name>
<dbReference type="SMART" id="SM00041">
    <property type="entry name" value="CT"/>
    <property type="match status" value="1"/>
</dbReference>
<dbReference type="Pfam" id="PF03045">
    <property type="entry name" value="DAN"/>
    <property type="match status" value="1"/>
</dbReference>
<keyword evidence="7" id="KW-1185">Reference proteome</keyword>
<evidence type="ECO:0000313" key="6">
    <source>
        <dbReference type="EMBL" id="KHN77875.1"/>
    </source>
</evidence>
<evidence type="ECO:0000256" key="2">
    <source>
        <dbReference type="ARBA" id="ARBA00022525"/>
    </source>
</evidence>
<dbReference type="GO" id="GO:0009887">
    <property type="term" value="P:animal organ morphogenesis"/>
    <property type="evidence" value="ECO:0007669"/>
    <property type="project" value="TreeGrafter"/>
</dbReference>
<proteinExistence type="predicted"/>
<accession>A0A0B2VA44</accession>
<sequence>MQANSRPIPNGVDESLTTPIGRVQPTYVFMLFAILVVTLNQLSYRGPSFRPVILEEGCSLTAQHDDTAAWRRNCFSYIQYGVDNSTIFEQLSRNAFMSLQSDSYIEPPLLTPEEKKARWLQRKLRKQQKIDKRGRKIASSPKDALKQSQLAVKLGDAEALRKNPECEGQLFKQRIRMEGCLSKVVINRFCHGTCSSYYIPRLRPRKLKLQAMFQSCSACRPSEYDTIEVKLDCPRKVPSQLIRRVVKVKKCSCIALNIDQSDDDELLSDQSIV</sequence>
<dbReference type="EMBL" id="JPKZ01002215">
    <property type="protein sequence ID" value="KHN77875.1"/>
    <property type="molecule type" value="Genomic_DNA"/>
</dbReference>
<dbReference type="InterPro" id="IPR006207">
    <property type="entry name" value="Cys_knot_C"/>
</dbReference>
<feature type="domain" description="CTCK" evidence="5">
    <location>
        <begin position="168"/>
        <end position="255"/>
    </location>
</feature>
<evidence type="ECO:0000256" key="1">
    <source>
        <dbReference type="ARBA" id="ARBA00004613"/>
    </source>
</evidence>
<dbReference type="InterPro" id="IPR004133">
    <property type="entry name" value="DAN_dom"/>
</dbReference>
<dbReference type="InterPro" id="IPR029034">
    <property type="entry name" value="Cystine-knot_cytokine"/>
</dbReference>
<dbReference type="Proteomes" id="UP000031036">
    <property type="component" value="Unassembled WGS sequence"/>
</dbReference>
<evidence type="ECO:0000256" key="3">
    <source>
        <dbReference type="ARBA" id="ARBA00022729"/>
    </source>
</evidence>
<dbReference type="AlphaFoldDB" id="A0A0B2VA44"/>
<reference evidence="6 7" key="1">
    <citation type="submission" date="2014-11" db="EMBL/GenBank/DDBJ databases">
        <title>Genetic blueprint of the zoonotic pathogen Toxocara canis.</title>
        <authorList>
            <person name="Zhu X.-Q."/>
            <person name="Korhonen P.K."/>
            <person name="Cai H."/>
            <person name="Young N.D."/>
            <person name="Nejsum P."/>
            <person name="von Samson-Himmelstjerna G."/>
            <person name="Boag P.R."/>
            <person name="Tan P."/>
            <person name="Li Q."/>
            <person name="Min J."/>
            <person name="Yang Y."/>
            <person name="Wang X."/>
            <person name="Fang X."/>
            <person name="Hall R.S."/>
            <person name="Hofmann A."/>
            <person name="Sternberg P.W."/>
            <person name="Jex A.R."/>
            <person name="Gasser R.B."/>
        </authorList>
    </citation>
    <scope>NUCLEOTIDE SEQUENCE [LARGE SCALE GENOMIC DNA]</scope>
    <source>
        <strain evidence="6">PN_DK_2014</strain>
    </source>
</reference>
<organism evidence="6 7">
    <name type="scientific">Toxocara canis</name>
    <name type="common">Canine roundworm</name>
    <dbReference type="NCBI Taxonomy" id="6265"/>
    <lineage>
        <taxon>Eukaryota</taxon>
        <taxon>Metazoa</taxon>
        <taxon>Ecdysozoa</taxon>
        <taxon>Nematoda</taxon>
        <taxon>Chromadorea</taxon>
        <taxon>Rhabditida</taxon>
        <taxon>Spirurina</taxon>
        <taxon>Ascaridomorpha</taxon>
        <taxon>Ascaridoidea</taxon>
        <taxon>Toxocaridae</taxon>
        <taxon>Toxocara</taxon>
    </lineage>
</organism>
<dbReference type="OrthoDB" id="10061784at2759"/>